<keyword evidence="1" id="KW-0175">Coiled coil</keyword>
<feature type="coiled-coil region" evidence="1">
    <location>
        <begin position="211"/>
        <end position="281"/>
    </location>
</feature>
<dbReference type="InterPro" id="IPR052336">
    <property type="entry name" value="MlaD_Phospholipid_Transporter"/>
</dbReference>
<gene>
    <name evidence="4" type="ORF">DES49_0083</name>
</gene>
<accession>A0A4R7K0W7</accession>
<feature type="transmembrane region" description="Helical" evidence="2">
    <location>
        <begin position="12"/>
        <end position="34"/>
    </location>
</feature>
<dbReference type="Pfam" id="PF02470">
    <property type="entry name" value="MlaD"/>
    <property type="match status" value="1"/>
</dbReference>
<evidence type="ECO:0000313" key="5">
    <source>
        <dbReference type="Proteomes" id="UP000295830"/>
    </source>
</evidence>
<reference evidence="4 5" key="1">
    <citation type="submission" date="2019-03" db="EMBL/GenBank/DDBJ databases">
        <title>Genomic Encyclopedia of Type Strains, Phase IV (KMG-IV): sequencing the most valuable type-strain genomes for metagenomic binning, comparative biology and taxonomic classification.</title>
        <authorList>
            <person name="Goeker M."/>
        </authorList>
    </citation>
    <scope>NUCLEOTIDE SEQUENCE [LARGE SCALE GENOMIC DNA]</scope>
    <source>
        <strain evidence="4 5">DSM 15505</strain>
    </source>
</reference>
<protein>
    <submittedName>
        <fullName evidence="4">ABC-type transporter Mla subunit MlaD</fullName>
    </submittedName>
</protein>
<sequence length="329" mass="36433">MGNRTKPALVGLFVLGGLVLAFVGLLAFGGLRWFEPSQQAVVYFNEPLSGLSAGAPVTFRGIEIGSVSRLAIKGDPETFSVVMPVFLRLRPGDINFTGEGSPRRLDIDRLVANGLRAQIRPRSLLTGQMAVELDFYPDDPVRFRHSEDEEESVTEIPSKPSDFQQARNAVEQFPWKASLEKAVVTLESLTSLSRTLEKEMTGIGGKLHTTLDESRALISRARETLSTLEADAGSALGSVERLGEEGRDQFRDRGEELEQVLERASGLLERTERVANNLEDMTHPRSPERDDLRTVLRELTAATTALRRFSEKVERRPNALLFDDGEDSP</sequence>
<keyword evidence="2" id="KW-0472">Membrane</keyword>
<organism evidence="4 5">
    <name type="scientific">Halospina denitrificans</name>
    <dbReference type="NCBI Taxonomy" id="332522"/>
    <lineage>
        <taxon>Bacteria</taxon>
        <taxon>Pseudomonadati</taxon>
        <taxon>Pseudomonadota</taxon>
        <taxon>Gammaproteobacteria</taxon>
        <taxon>Halospina</taxon>
    </lineage>
</organism>
<evidence type="ECO:0000313" key="4">
    <source>
        <dbReference type="EMBL" id="TDT43984.1"/>
    </source>
</evidence>
<keyword evidence="2" id="KW-1133">Transmembrane helix</keyword>
<comment type="caution">
    <text evidence="4">The sequence shown here is derived from an EMBL/GenBank/DDBJ whole genome shotgun (WGS) entry which is preliminary data.</text>
</comment>
<dbReference type="Proteomes" id="UP000295830">
    <property type="component" value="Unassembled WGS sequence"/>
</dbReference>
<dbReference type="AlphaFoldDB" id="A0A4R7K0W7"/>
<proteinExistence type="predicted"/>
<dbReference type="PANTHER" id="PTHR33371">
    <property type="entry name" value="INTERMEMBRANE PHOSPHOLIPID TRANSPORT SYSTEM BINDING PROTEIN MLAD-RELATED"/>
    <property type="match status" value="1"/>
</dbReference>
<evidence type="ECO:0000259" key="3">
    <source>
        <dbReference type="Pfam" id="PF02470"/>
    </source>
</evidence>
<dbReference type="EMBL" id="SOAX01000001">
    <property type="protein sequence ID" value="TDT43984.1"/>
    <property type="molecule type" value="Genomic_DNA"/>
</dbReference>
<dbReference type="InterPro" id="IPR003399">
    <property type="entry name" value="Mce/MlaD"/>
</dbReference>
<name>A0A4R7K0W7_9GAMM</name>
<dbReference type="RefSeq" id="WP_166645944.1">
    <property type="nucleotide sequence ID" value="NZ_SOAX01000001.1"/>
</dbReference>
<evidence type="ECO:0000256" key="2">
    <source>
        <dbReference type="SAM" id="Phobius"/>
    </source>
</evidence>
<evidence type="ECO:0000256" key="1">
    <source>
        <dbReference type="SAM" id="Coils"/>
    </source>
</evidence>
<keyword evidence="2" id="KW-0812">Transmembrane</keyword>
<keyword evidence="5" id="KW-1185">Reference proteome</keyword>
<dbReference type="PANTHER" id="PTHR33371:SF4">
    <property type="entry name" value="INTERMEMBRANE PHOSPHOLIPID TRANSPORT SYSTEM BINDING PROTEIN MLAD"/>
    <property type="match status" value="1"/>
</dbReference>
<feature type="domain" description="Mce/MlaD" evidence="3">
    <location>
        <begin position="38"/>
        <end position="135"/>
    </location>
</feature>